<keyword evidence="6" id="KW-1185">Reference proteome</keyword>
<dbReference type="Proteomes" id="UP000185639">
    <property type="component" value="Unassembled WGS sequence"/>
</dbReference>
<dbReference type="RefSeq" id="WP_076516046.1">
    <property type="nucleotide sequence ID" value="NZ_FTOH01000006.1"/>
</dbReference>
<dbReference type="InterPro" id="IPR001503">
    <property type="entry name" value="Glyco_trans_10"/>
</dbReference>
<dbReference type="GO" id="GO:0008417">
    <property type="term" value="F:fucosyltransferase activity"/>
    <property type="evidence" value="ECO:0007669"/>
    <property type="project" value="InterPro"/>
</dbReference>
<dbReference type="GO" id="GO:0016020">
    <property type="term" value="C:membrane"/>
    <property type="evidence" value="ECO:0007669"/>
    <property type="project" value="InterPro"/>
</dbReference>
<feature type="domain" description="Fucosyltransferase C-terminal" evidence="4">
    <location>
        <begin position="221"/>
        <end position="304"/>
    </location>
</feature>
<organism evidence="5 6">
    <name type="scientific">Thalassolituus maritimus</name>
    <dbReference type="NCBI Taxonomy" id="484498"/>
    <lineage>
        <taxon>Bacteria</taxon>
        <taxon>Pseudomonadati</taxon>
        <taxon>Pseudomonadota</taxon>
        <taxon>Gammaproteobacteria</taxon>
        <taxon>Oceanospirillales</taxon>
        <taxon>Oceanospirillaceae</taxon>
        <taxon>Thalassolituus</taxon>
    </lineage>
</organism>
<sequence length="337" mass="39729">MYKKASLVVDYHLNNKIFDINDCAVNRDDYGYSIWLLKERLKAKGYELSTCDINRPSDSELVIYFDYPATGIENPSAINILCLFENEIIKPENTPSPVFDQFDYVFSWNDDYLEKRNFRKFNYTHKLNRPYNFRNYPGFTDRKLCTLISANKMTEHPRELYSERLKAIAWFENNAAEDFDLYGVGWDQFPNDGRLRSRVLNKLAPFTNFMKKSYPSYKGMVESKNQTLRNYRYSICFENASGYPGYISEKLFDSLMAGCVPIYYGAPNVADYIPEGCYIDFRDFTSYHDLYDYLIVASSDEFYSRQREIESFLNSERSSPFEAQRLPELILKCLEEH</sequence>
<dbReference type="PANTHER" id="PTHR11929:SF194">
    <property type="entry name" value="ALPHA-(1,3)-FUCOSYLTRANSFERASE 10"/>
    <property type="match status" value="1"/>
</dbReference>
<dbReference type="InterPro" id="IPR038577">
    <property type="entry name" value="GT10-like_C_sf"/>
</dbReference>
<evidence type="ECO:0000256" key="2">
    <source>
        <dbReference type="ARBA" id="ARBA00022676"/>
    </source>
</evidence>
<name>A0A1N7N3L2_9GAMM</name>
<accession>A0A1N7N3L2</accession>
<dbReference type="InterPro" id="IPR055270">
    <property type="entry name" value="Glyco_tran_10_C"/>
</dbReference>
<evidence type="ECO:0000256" key="1">
    <source>
        <dbReference type="ARBA" id="ARBA00008919"/>
    </source>
</evidence>
<proteinExistence type="inferred from homology"/>
<gene>
    <name evidence="5" type="ORF">SAMN05421686_106161</name>
</gene>
<evidence type="ECO:0000313" key="6">
    <source>
        <dbReference type="Proteomes" id="UP000185639"/>
    </source>
</evidence>
<dbReference type="OrthoDB" id="9791032at2"/>
<dbReference type="Gene3D" id="3.40.50.11660">
    <property type="entry name" value="Glycosyl transferase family 10, C-terminal domain"/>
    <property type="match status" value="1"/>
</dbReference>
<keyword evidence="2 5" id="KW-0328">Glycosyltransferase</keyword>
<dbReference type="EMBL" id="FTOH01000006">
    <property type="protein sequence ID" value="SIS92920.1"/>
    <property type="molecule type" value="Genomic_DNA"/>
</dbReference>
<reference evidence="6" key="1">
    <citation type="submission" date="2017-01" db="EMBL/GenBank/DDBJ databases">
        <authorList>
            <person name="Varghese N."/>
            <person name="Submissions S."/>
        </authorList>
    </citation>
    <scope>NUCLEOTIDE SEQUENCE [LARGE SCALE GENOMIC DNA]</scope>
    <source>
        <strain evidence="6">DSM 24913</strain>
    </source>
</reference>
<dbReference type="SUPFAM" id="SSF53756">
    <property type="entry name" value="UDP-Glycosyltransferase/glycogen phosphorylase"/>
    <property type="match status" value="1"/>
</dbReference>
<evidence type="ECO:0000256" key="3">
    <source>
        <dbReference type="ARBA" id="ARBA00022679"/>
    </source>
</evidence>
<keyword evidence="3 5" id="KW-0808">Transferase</keyword>
<dbReference type="STRING" id="484498.SAMN05421686_106161"/>
<dbReference type="AlphaFoldDB" id="A0A1N7N3L2"/>
<dbReference type="Pfam" id="PF00852">
    <property type="entry name" value="Glyco_transf_10"/>
    <property type="match status" value="1"/>
</dbReference>
<evidence type="ECO:0000313" key="5">
    <source>
        <dbReference type="EMBL" id="SIS92920.1"/>
    </source>
</evidence>
<dbReference type="PANTHER" id="PTHR11929">
    <property type="entry name" value="ALPHA- 1,3 -FUCOSYLTRANSFERASE"/>
    <property type="match status" value="1"/>
</dbReference>
<protein>
    <submittedName>
        <fullName evidence="5">Glycosyltransferase family 10 (Fucosyltransferase) C-term</fullName>
    </submittedName>
</protein>
<evidence type="ECO:0000259" key="4">
    <source>
        <dbReference type="Pfam" id="PF00852"/>
    </source>
</evidence>
<comment type="similarity">
    <text evidence="1">Belongs to the glycosyltransferase 10 family.</text>
</comment>